<name>A0A1A8X106_PLAOA</name>
<evidence type="ECO:0000313" key="2">
    <source>
        <dbReference type="Proteomes" id="UP000078546"/>
    </source>
</evidence>
<dbReference type="AlphaFoldDB" id="A0A1A8X106"/>
<accession>A0A1A8X106</accession>
<evidence type="ECO:0000313" key="1">
    <source>
        <dbReference type="EMBL" id="SBS98932.1"/>
    </source>
</evidence>
<dbReference type="EMBL" id="FLQV01001028">
    <property type="protein sequence ID" value="SBS98932.1"/>
    <property type="molecule type" value="Genomic_DNA"/>
</dbReference>
<dbReference type="Proteomes" id="UP000078546">
    <property type="component" value="Unassembled WGS sequence"/>
</dbReference>
<gene>
    <name evidence="1" type="ORF">POVCU1_049680</name>
</gene>
<reference evidence="2" key="1">
    <citation type="submission" date="2016-05" db="EMBL/GenBank/DDBJ databases">
        <authorList>
            <person name="Naeem Raeece"/>
        </authorList>
    </citation>
    <scope>NUCLEOTIDE SEQUENCE [LARGE SCALE GENOMIC DNA]</scope>
</reference>
<proteinExistence type="predicted"/>
<protein>
    <submittedName>
        <fullName evidence="1">Unspecified product</fullName>
    </submittedName>
</protein>
<sequence length="252" mass="29402">MASSDDSECDHSLGNLIHMPDKRCRNLNYYINYVLYYIPLITENTENPTDIVKSFEIFIKAIFSLWGNWSSEKKLKCKLADKEYTIKIDLIKLLDNYCENRNAFRIKLKEYNKITCCKYYNHVNEMKRFLHGYISRRQLKNDHEDFNIDENCTLIIFDKTFPNIICNESTKLQIEIDKLQITDMHGQLNGVQEDTLSVPKPEYAFNNSPAKIALISVSTLLGACLSGLYLSRYLDSLEESNTFNIAYDPMHN</sequence>
<organism evidence="1 2">
    <name type="scientific">Plasmodium ovale curtisi</name>
    <dbReference type="NCBI Taxonomy" id="864141"/>
    <lineage>
        <taxon>Eukaryota</taxon>
        <taxon>Sar</taxon>
        <taxon>Alveolata</taxon>
        <taxon>Apicomplexa</taxon>
        <taxon>Aconoidasida</taxon>
        <taxon>Haemosporida</taxon>
        <taxon>Plasmodiidae</taxon>
        <taxon>Plasmodium</taxon>
        <taxon>Plasmodium (Plasmodium)</taxon>
    </lineage>
</organism>